<feature type="domain" description="GGDEF" evidence="1">
    <location>
        <begin position="23"/>
        <end position="155"/>
    </location>
</feature>
<dbReference type="CDD" id="cd01949">
    <property type="entry name" value="GGDEF"/>
    <property type="match status" value="1"/>
</dbReference>
<evidence type="ECO:0000259" key="1">
    <source>
        <dbReference type="PROSITE" id="PS50887"/>
    </source>
</evidence>
<proteinExistence type="predicted"/>
<dbReference type="Gene3D" id="3.30.70.270">
    <property type="match status" value="1"/>
</dbReference>
<evidence type="ECO:0000313" key="2">
    <source>
        <dbReference type="EMBL" id="MYN03679.1"/>
    </source>
</evidence>
<dbReference type="SUPFAM" id="SSF55073">
    <property type="entry name" value="Nucleotide cyclase"/>
    <property type="match status" value="1"/>
</dbReference>
<dbReference type="SMART" id="SM00267">
    <property type="entry name" value="GGDEF"/>
    <property type="match status" value="1"/>
</dbReference>
<dbReference type="NCBIfam" id="TIGR00254">
    <property type="entry name" value="GGDEF"/>
    <property type="match status" value="1"/>
</dbReference>
<gene>
    <name evidence="2" type="ORF">GTP41_16425</name>
</gene>
<dbReference type="InterPro" id="IPR029787">
    <property type="entry name" value="Nucleotide_cyclase"/>
</dbReference>
<dbReference type="PANTHER" id="PTHR44757:SF2">
    <property type="entry name" value="BIOFILM ARCHITECTURE MAINTENANCE PROTEIN MBAA"/>
    <property type="match status" value="1"/>
</dbReference>
<name>A0A6N9HK17_9BURK</name>
<dbReference type="AlphaFoldDB" id="A0A6N9HK17"/>
<sequence length="203" mass="21825">MEPIALFHDRLGQVLAAAHSSEHTAAVLVLTIDRYSGIKISHGPQACSALLSHVATALARVLQPGESMTRLLGCQFAVIIPGLAREEDVLGLAERVLEAVKRPMPWHNDNVATSASIGIALAGDGRDSAAVLRAAHVAMAQALSLGGNRFCFYRQEMNARSARIWALDALARRAARHGRDVLAADPPRSTTMQPLWRVITNNV</sequence>
<dbReference type="InterPro" id="IPR052155">
    <property type="entry name" value="Biofilm_reg_signaling"/>
</dbReference>
<dbReference type="PROSITE" id="PS50887">
    <property type="entry name" value="GGDEF"/>
    <property type="match status" value="1"/>
</dbReference>
<comment type="caution">
    <text evidence="2">The sequence shown here is derived from an EMBL/GenBank/DDBJ whole genome shotgun (WGS) entry which is preliminary data.</text>
</comment>
<organism evidence="2 3">
    <name type="scientific">Pseudoduganella guangdongensis</name>
    <dbReference type="NCBI Taxonomy" id="2692179"/>
    <lineage>
        <taxon>Bacteria</taxon>
        <taxon>Pseudomonadati</taxon>
        <taxon>Pseudomonadota</taxon>
        <taxon>Betaproteobacteria</taxon>
        <taxon>Burkholderiales</taxon>
        <taxon>Oxalobacteraceae</taxon>
        <taxon>Telluria group</taxon>
        <taxon>Pseudoduganella</taxon>
    </lineage>
</organism>
<dbReference type="Proteomes" id="UP000448575">
    <property type="component" value="Unassembled WGS sequence"/>
</dbReference>
<dbReference type="RefSeq" id="WP_161026654.1">
    <property type="nucleotide sequence ID" value="NZ_WWCJ01000011.1"/>
</dbReference>
<keyword evidence="3" id="KW-1185">Reference proteome</keyword>
<dbReference type="PANTHER" id="PTHR44757">
    <property type="entry name" value="DIGUANYLATE CYCLASE DGCP"/>
    <property type="match status" value="1"/>
</dbReference>
<dbReference type="Pfam" id="PF00990">
    <property type="entry name" value="GGDEF"/>
    <property type="match status" value="1"/>
</dbReference>
<protein>
    <submittedName>
        <fullName evidence="2">Diguanylate cyclase</fullName>
    </submittedName>
</protein>
<dbReference type="InterPro" id="IPR043128">
    <property type="entry name" value="Rev_trsase/Diguanyl_cyclase"/>
</dbReference>
<accession>A0A6N9HK17</accession>
<dbReference type="InterPro" id="IPR000160">
    <property type="entry name" value="GGDEF_dom"/>
</dbReference>
<dbReference type="EMBL" id="WWCJ01000011">
    <property type="protein sequence ID" value="MYN03679.1"/>
    <property type="molecule type" value="Genomic_DNA"/>
</dbReference>
<evidence type="ECO:0000313" key="3">
    <source>
        <dbReference type="Proteomes" id="UP000448575"/>
    </source>
</evidence>
<reference evidence="2 3" key="1">
    <citation type="submission" date="2019-12" db="EMBL/GenBank/DDBJ databases">
        <title>Novel species isolated from a subtropical stream in China.</title>
        <authorList>
            <person name="Lu H."/>
        </authorList>
    </citation>
    <scope>NUCLEOTIDE SEQUENCE [LARGE SCALE GENOMIC DNA]</scope>
    <source>
        <strain evidence="2 3">DS3</strain>
    </source>
</reference>